<accession>A0A835TZQ4</accession>
<keyword evidence="11" id="KW-0007">Acetylation</keyword>
<keyword evidence="13" id="KW-0472">Membrane</keyword>
<name>A0A835TZQ4_9PASS</name>
<comment type="subcellular location">
    <subcellularLocation>
        <location evidence="3">Cell projection</location>
        <location evidence="3">Ruffle membrane</location>
    </subcellularLocation>
    <subcellularLocation>
        <location evidence="1">Cell projection</location>
        <location evidence="1">Stereocilium membrane</location>
    </subcellularLocation>
    <subcellularLocation>
        <location evidence="2">Cytoplasmic vesicle</location>
    </subcellularLocation>
</comment>
<dbReference type="PROSITE" id="PS50096">
    <property type="entry name" value="IQ"/>
    <property type="match status" value="2"/>
</dbReference>
<keyword evidence="12 20" id="KW-0518">Myosin</keyword>
<evidence type="ECO:0000256" key="3">
    <source>
        <dbReference type="ARBA" id="ARBA00004632"/>
    </source>
</evidence>
<evidence type="ECO:0000259" key="22">
    <source>
        <dbReference type="PROSITE" id="PS51456"/>
    </source>
</evidence>
<evidence type="ECO:0000256" key="16">
    <source>
        <dbReference type="ARBA" id="ARBA00023273"/>
    </source>
</evidence>
<dbReference type="InterPro" id="IPR001609">
    <property type="entry name" value="Myosin_head_motor_dom-like"/>
</dbReference>
<reference evidence="25 26" key="2">
    <citation type="journal article" date="2021" name="J. Hered.">
        <title>Feather Gene Expression Elucidates the Developmental Basis of Plumage Iridescence in African Starlings.</title>
        <authorList>
            <person name="Rubenstein D.R."/>
            <person name="Corvelo A."/>
            <person name="MacManes M.D."/>
            <person name="Maia R."/>
            <person name="Narzisi G."/>
            <person name="Rousaki A."/>
            <person name="Vandenabeele P."/>
            <person name="Shawkey M.D."/>
            <person name="Solomon J."/>
        </authorList>
    </citation>
    <scope>NUCLEOTIDE SEQUENCE [LARGE SCALE GENOMIC DNA]</scope>
    <source>
        <strain evidence="25">SS15</strain>
    </source>
</reference>
<evidence type="ECO:0000256" key="20">
    <source>
        <dbReference type="PROSITE-ProRule" id="PRU00782"/>
    </source>
</evidence>
<keyword evidence="17" id="KW-0968">Cytoplasmic vesicle</keyword>
<sequence length="1230" mass="140478">MPIVLGLASVKLAVCHRVLECCLPAIRIGSTCERIVVSPERKEISVAAGALFCMDGVWESQCPEGQDGGYLTQRKRRLCKGCGSWREAEMKFRGGLWHDSEECPTIHETNGGSFPSIERQQELALLLHPGCSLSLLWFPITLALAVVTARGASGLGANGIRLTMESALTARDRVGVQDFVLLENFTSEAAFIENLRKRFKENLIYTYIGSVLVSVNPYKELEIYTKQNMERYRGVSFYEVSPHLYAIADNSYRSLRTERKDQCILISGESGAGKTEATKKILQYYAVTCPASQQVETVKDRLLQSNPVLEAFGNAKTLRNDNSSRFGKYMDVQFDYRGAPVGGHILNYLLEKSRVVHQNHGERNFHIFYQLLEGGEEDLLRRLGLEKNPQQYHYLVKGHCARVSSINDKNEWKIMRRALSVIGFNDSEVEDLLSIVASVLHLGNVQFAADEQGNAQVTTENQIKYLARLLAVDGSVLRDALIHKKIIAKGEELVSPLNLEQAAYARDALAKAVYGRTFSWLVNKVNKSLAYKASEPSPNGKAIPKSYSCKVSSMLLVISKLICFPKCAVNAEEKFPGWRSTTVLGLLDIYGFEVFQHNSFEQFCINYCNEKLQQLFIELTLKSEQEEYESEGIAWEPVQYFNNKIICDLVEEKFKGIISILDEECLRPGDATDTTFLEKLEETVKNHPHFLTHKLADQKTRKSLGREEFRLSHYAGDVTYSVAGFLDKNNDLLFRNLKETMCNSENPIINQCFDRTELTDKKRPETAATQFKNSLSKLMEILMSKEPSYIRCMKPNDAKQADRFDEVLIRHQVKYLGLMENLRVRRAGFAYRRKYEVFLQRYKSLCPETWPTWDGRPYDGVAVLVKHLGYKPEEYKMGRTKIFIRFPKTLFATEDALEVRKQSLATKMQATWRGFYRRKKFLTMKHSAITIQSWWRGTLGRRKAAKRKWAVETIRRFIKGFIYRNHPRCPENEYFLDYIRVSFLMNLKRNLPKNVLDKSWPTPPPSLCEASQLLRRLCMQNMVWTYCKRISPEWKQQLEQKVIASEIFKGKKDNYPQSVPRLFINTRLGREEINTKVLQALENEALKYAVPVVKYDRKGYKARARQLLLTQNSAIVVEESKIKQRIDYSNLTGISVSSLSDNLFVLHVHCVDNKQKGDVVLQSDHVIETLTKAAILANKINNVNINQGSIKFTVGQGKEGIIDFISGSELLIAKAKNGHLTVVAPRLNSR</sequence>
<dbReference type="Pfam" id="PF00612">
    <property type="entry name" value="IQ"/>
    <property type="match status" value="1"/>
</dbReference>
<dbReference type="GO" id="GO:0032587">
    <property type="term" value="C:ruffle membrane"/>
    <property type="evidence" value="ECO:0007669"/>
    <property type="project" value="UniProtKB-SubCell"/>
</dbReference>
<evidence type="ECO:0000313" key="26">
    <source>
        <dbReference type="Proteomes" id="UP000618051"/>
    </source>
</evidence>
<dbReference type="GO" id="GO:0030048">
    <property type="term" value="P:actin filament-based movement"/>
    <property type="evidence" value="ECO:0007669"/>
    <property type="project" value="TreeGrafter"/>
</dbReference>
<feature type="domain" description="Myosin motor" evidence="22">
    <location>
        <begin position="175"/>
        <end position="898"/>
    </location>
</feature>
<dbReference type="Pfam" id="PF00063">
    <property type="entry name" value="Myosin_head"/>
    <property type="match status" value="2"/>
</dbReference>
<evidence type="ECO:0000256" key="13">
    <source>
        <dbReference type="ARBA" id="ARBA00023136"/>
    </source>
</evidence>
<reference evidence="24" key="1">
    <citation type="submission" date="2020-10" db="EMBL/GenBank/DDBJ databases">
        <title>Feather gene expression reveals the developmental basis of iridescence in African starlings.</title>
        <authorList>
            <person name="Rubenstein D.R."/>
        </authorList>
    </citation>
    <scope>NUCLEOTIDE SEQUENCE</scope>
    <source>
        <strain evidence="24">SS15</strain>
        <tissue evidence="24">Liver</tissue>
    </source>
</reference>
<keyword evidence="15 20" id="KW-0009">Actin-binding</keyword>
<feature type="binding site" evidence="20">
    <location>
        <begin position="268"/>
        <end position="275"/>
    </location>
    <ligand>
        <name>ATP</name>
        <dbReference type="ChEBI" id="CHEBI:30616"/>
    </ligand>
</feature>
<dbReference type="FunFam" id="1.10.10.820:FF:000001">
    <property type="entry name" value="Myosin heavy chain"/>
    <property type="match status" value="1"/>
</dbReference>
<dbReference type="GO" id="GO:0007015">
    <property type="term" value="P:actin filament organization"/>
    <property type="evidence" value="ECO:0007669"/>
    <property type="project" value="TreeGrafter"/>
</dbReference>
<dbReference type="FunFam" id="1.20.120.720:FF:000013">
    <property type="entry name" value="unconventional myosin-Ic isoform X2"/>
    <property type="match status" value="1"/>
</dbReference>
<keyword evidence="9 20" id="KW-0547">Nucleotide-binding</keyword>
<dbReference type="EMBL" id="JADDUC010000024">
    <property type="protein sequence ID" value="KAG0124588.1"/>
    <property type="molecule type" value="Genomic_DNA"/>
</dbReference>
<evidence type="ECO:0000256" key="9">
    <source>
        <dbReference type="ARBA" id="ARBA00022741"/>
    </source>
</evidence>
<dbReference type="GO" id="GO:0006897">
    <property type="term" value="P:endocytosis"/>
    <property type="evidence" value="ECO:0007669"/>
    <property type="project" value="TreeGrafter"/>
</dbReference>
<dbReference type="InterPro" id="IPR000048">
    <property type="entry name" value="IQ_motif_EF-hand-BS"/>
</dbReference>
<evidence type="ECO:0000256" key="21">
    <source>
        <dbReference type="SAM" id="SignalP"/>
    </source>
</evidence>
<dbReference type="GO" id="GO:0060171">
    <property type="term" value="C:stereocilium membrane"/>
    <property type="evidence" value="ECO:0007669"/>
    <property type="project" value="UniProtKB-SubCell"/>
</dbReference>
<dbReference type="Gene3D" id="3.40.850.10">
    <property type="entry name" value="Kinesin motor domain"/>
    <property type="match status" value="1"/>
</dbReference>
<dbReference type="FunFam" id="3.40.850.10:FF:000101">
    <property type="entry name" value="Slow myosin heavy chain 2"/>
    <property type="match status" value="1"/>
</dbReference>
<dbReference type="GO" id="GO:0000146">
    <property type="term" value="F:microfilament motor activity"/>
    <property type="evidence" value="ECO:0007669"/>
    <property type="project" value="TreeGrafter"/>
</dbReference>
<keyword evidence="14 20" id="KW-0505">Motor protein</keyword>
<evidence type="ECO:0000256" key="4">
    <source>
        <dbReference type="ARBA" id="ARBA00008314"/>
    </source>
</evidence>
<evidence type="ECO:0000313" key="24">
    <source>
        <dbReference type="EMBL" id="KAG0124588.1"/>
    </source>
</evidence>
<dbReference type="CDD" id="cd01378">
    <property type="entry name" value="MYSc_Myo1"/>
    <property type="match status" value="1"/>
</dbReference>
<proteinExistence type="inferred from homology"/>
<feature type="domain" description="TH1" evidence="23">
    <location>
        <begin position="1052"/>
        <end position="1226"/>
    </location>
</feature>
<evidence type="ECO:0000256" key="14">
    <source>
        <dbReference type="ARBA" id="ARBA00023175"/>
    </source>
</evidence>
<feature type="signal peptide" evidence="21">
    <location>
        <begin position="1"/>
        <end position="15"/>
    </location>
</feature>
<keyword evidence="7" id="KW-0963">Cytoplasm</keyword>
<dbReference type="GO" id="GO:0016459">
    <property type="term" value="C:myosin complex"/>
    <property type="evidence" value="ECO:0007669"/>
    <property type="project" value="UniProtKB-KW"/>
</dbReference>
<dbReference type="Pfam" id="PF06017">
    <property type="entry name" value="Myosin_TH1"/>
    <property type="match status" value="1"/>
</dbReference>
<dbReference type="SMART" id="SM00242">
    <property type="entry name" value="MYSc"/>
    <property type="match status" value="1"/>
</dbReference>
<organism evidence="24">
    <name type="scientific">Lamprotornis superbus</name>
    <dbReference type="NCBI Taxonomy" id="245042"/>
    <lineage>
        <taxon>Eukaryota</taxon>
        <taxon>Metazoa</taxon>
        <taxon>Chordata</taxon>
        <taxon>Craniata</taxon>
        <taxon>Vertebrata</taxon>
        <taxon>Euteleostomi</taxon>
        <taxon>Archelosauria</taxon>
        <taxon>Archosauria</taxon>
        <taxon>Dinosauria</taxon>
        <taxon>Saurischia</taxon>
        <taxon>Theropoda</taxon>
        <taxon>Coelurosauria</taxon>
        <taxon>Aves</taxon>
        <taxon>Neognathae</taxon>
        <taxon>Neoaves</taxon>
        <taxon>Telluraves</taxon>
        <taxon>Australaves</taxon>
        <taxon>Passeriformes</taxon>
        <taxon>Sturnidae</taxon>
        <taxon>Lamprotornis</taxon>
    </lineage>
</organism>
<dbReference type="Gene3D" id="6.20.240.20">
    <property type="match status" value="1"/>
</dbReference>
<dbReference type="PANTHER" id="PTHR13140">
    <property type="entry name" value="MYOSIN"/>
    <property type="match status" value="1"/>
</dbReference>
<protein>
    <recommendedName>
        <fullName evidence="18">Unconventional myosin-Ic</fullName>
    </recommendedName>
    <alternativeName>
        <fullName evidence="19">Myosin I beta</fullName>
    </alternativeName>
</protein>
<evidence type="ECO:0000313" key="25">
    <source>
        <dbReference type="EMBL" id="KAI1231863.1"/>
    </source>
</evidence>
<keyword evidence="8" id="KW-0677">Repeat</keyword>
<keyword evidence="21" id="KW-0732">Signal</keyword>
<dbReference type="Gene3D" id="1.20.120.720">
    <property type="entry name" value="Myosin VI head, motor domain, U50 subdomain"/>
    <property type="match status" value="1"/>
</dbReference>
<dbReference type="Gene3D" id="1.10.10.820">
    <property type="match status" value="1"/>
</dbReference>
<dbReference type="Proteomes" id="UP000618051">
    <property type="component" value="Unassembled WGS sequence"/>
</dbReference>
<dbReference type="EMBL" id="JADDUC020000024">
    <property type="protein sequence ID" value="KAI1231863.1"/>
    <property type="molecule type" value="Genomic_DNA"/>
</dbReference>
<dbReference type="AlphaFoldDB" id="A0A835TZQ4"/>
<keyword evidence="6" id="KW-0488">Methylation</keyword>
<comment type="similarity">
    <text evidence="4 20">Belongs to the TRAFAC class myosin-kinesin ATPase superfamily. Myosin family.</text>
</comment>
<dbReference type="FunFam" id="1.20.58.530:FF:000004">
    <property type="entry name" value="Unconventional myosin ID"/>
    <property type="match status" value="1"/>
</dbReference>
<keyword evidence="5" id="KW-1003">Cell membrane</keyword>
<feature type="chain" id="PRO_5032841924" description="Unconventional myosin-Ic" evidence="21">
    <location>
        <begin position="16"/>
        <end position="1230"/>
    </location>
</feature>
<evidence type="ECO:0000256" key="10">
    <source>
        <dbReference type="ARBA" id="ARBA00022840"/>
    </source>
</evidence>
<dbReference type="GO" id="GO:0005524">
    <property type="term" value="F:ATP binding"/>
    <property type="evidence" value="ECO:0007669"/>
    <property type="project" value="UniProtKB-UniRule"/>
</dbReference>
<evidence type="ECO:0000256" key="1">
    <source>
        <dbReference type="ARBA" id="ARBA00004289"/>
    </source>
</evidence>
<evidence type="ECO:0000256" key="17">
    <source>
        <dbReference type="ARBA" id="ARBA00023329"/>
    </source>
</evidence>
<evidence type="ECO:0000256" key="6">
    <source>
        <dbReference type="ARBA" id="ARBA00022481"/>
    </source>
</evidence>
<dbReference type="Gene3D" id="1.20.58.530">
    <property type="match status" value="1"/>
</dbReference>
<evidence type="ECO:0000256" key="5">
    <source>
        <dbReference type="ARBA" id="ARBA00022475"/>
    </source>
</evidence>
<dbReference type="GO" id="GO:0051015">
    <property type="term" value="F:actin filament binding"/>
    <property type="evidence" value="ECO:0007669"/>
    <property type="project" value="TreeGrafter"/>
</dbReference>
<feature type="region of interest" description="Actin-binding" evidence="20">
    <location>
        <begin position="775"/>
        <end position="797"/>
    </location>
</feature>
<evidence type="ECO:0000256" key="12">
    <source>
        <dbReference type="ARBA" id="ARBA00023123"/>
    </source>
</evidence>
<dbReference type="Gene3D" id="1.20.5.190">
    <property type="match status" value="1"/>
</dbReference>
<reference evidence="25" key="3">
    <citation type="submission" date="2022-01" db="EMBL/GenBank/DDBJ databases">
        <authorList>
            <person name="Rubenstein D.R."/>
        </authorList>
    </citation>
    <scope>NUCLEOTIDE SEQUENCE</scope>
    <source>
        <strain evidence="25">SS15</strain>
        <tissue evidence="25">Liver</tissue>
    </source>
</reference>
<evidence type="ECO:0000256" key="18">
    <source>
        <dbReference type="ARBA" id="ARBA00068083"/>
    </source>
</evidence>
<dbReference type="PRINTS" id="PR00193">
    <property type="entry name" value="MYOSINHEAVY"/>
</dbReference>
<dbReference type="GO" id="GO:0031410">
    <property type="term" value="C:cytoplasmic vesicle"/>
    <property type="evidence" value="ECO:0007669"/>
    <property type="project" value="UniProtKB-SubCell"/>
</dbReference>
<dbReference type="CDD" id="cd23766">
    <property type="entry name" value="IQCG"/>
    <property type="match status" value="1"/>
</dbReference>
<evidence type="ECO:0000256" key="7">
    <source>
        <dbReference type="ARBA" id="ARBA00022490"/>
    </source>
</evidence>
<evidence type="ECO:0000256" key="2">
    <source>
        <dbReference type="ARBA" id="ARBA00004541"/>
    </source>
</evidence>
<dbReference type="OrthoDB" id="6108017at2759"/>
<keyword evidence="26" id="KW-1185">Reference proteome</keyword>
<comment type="caution">
    <text evidence="24">The sequence shown here is derived from an EMBL/GenBank/DDBJ whole genome shotgun (WGS) entry which is preliminary data.</text>
</comment>
<dbReference type="SUPFAM" id="SSF52540">
    <property type="entry name" value="P-loop containing nucleoside triphosphate hydrolases"/>
    <property type="match status" value="1"/>
</dbReference>
<dbReference type="PANTHER" id="PTHR13140:SF255">
    <property type="entry name" value="UNCONVENTIONAL MYOSIN-IC"/>
    <property type="match status" value="1"/>
</dbReference>
<dbReference type="InterPro" id="IPR027417">
    <property type="entry name" value="P-loop_NTPase"/>
</dbReference>
<dbReference type="InterPro" id="IPR010926">
    <property type="entry name" value="Myosin_TH1"/>
</dbReference>
<gene>
    <name evidence="25" type="ORF">IHE44_0007502</name>
    <name evidence="24" type="ORF">IHE44_006334</name>
</gene>
<evidence type="ECO:0000256" key="11">
    <source>
        <dbReference type="ARBA" id="ARBA00022990"/>
    </source>
</evidence>
<dbReference type="GO" id="GO:0005902">
    <property type="term" value="C:microvillus"/>
    <property type="evidence" value="ECO:0007669"/>
    <property type="project" value="TreeGrafter"/>
</dbReference>
<dbReference type="PROSITE" id="PS51456">
    <property type="entry name" value="MYOSIN_MOTOR"/>
    <property type="match status" value="1"/>
</dbReference>
<dbReference type="InterPro" id="IPR036961">
    <property type="entry name" value="Kinesin_motor_dom_sf"/>
</dbReference>
<dbReference type="SMART" id="SM00015">
    <property type="entry name" value="IQ"/>
    <property type="match status" value="2"/>
</dbReference>
<keyword evidence="16" id="KW-0966">Cell projection</keyword>
<evidence type="ECO:0000256" key="19">
    <source>
        <dbReference type="ARBA" id="ARBA00078851"/>
    </source>
</evidence>
<dbReference type="PROSITE" id="PS51757">
    <property type="entry name" value="TH1"/>
    <property type="match status" value="1"/>
</dbReference>
<keyword evidence="10 20" id="KW-0067">ATP-binding</keyword>
<evidence type="ECO:0000259" key="23">
    <source>
        <dbReference type="PROSITE" id="PS51757"/>
    </source>
</evidence>
<dbReference type="InterPro" id="IPR036072">
    <property type="entry name" value="MYSc_Myo1"/>
</dbReference>
<evidence type="ECO:0000256" key="8">
    <source>
        <dbReference type="ARBA" id="ARBA00022737"/>
    </source>
</evidence>
<evidence type="ECO:0000256" key="15">
    <source>
        <dbReference type="ARBA" id="ARBA00023203"/>
    </source>
</evidence>